<dbReference type="EMBL" id="CP151406">
    <property type="protein sequence ID" value="WZJ20195.1"/>
    <property type="molecule type" value="Genomic_DNA"/>
</dbReference>
<keyword evidence="1" id="KW-0418">Kinase</keyword>
<name>A0ABZ2XCD6_9RHOO</name>
<reference evidence="3 4" key="1">
    <citation type="submission" date="2024-04" db="EMBL/GenBank/DDBJ databases">
        <title>Dissimilatory iodate-reducing microorganisms contribute to the enrichment of iodine in groundwater.</title>
        <authorList>
            <person name="Jiang Z."/>
        </authorList>
    </citation>
    <scope>NUCLEOTIDE SEQUENCE [LARGE SCALE GENOMIC DNA]</scope>
    <source>
        <strain evidence="3 4">NCP973</strain>
    </source>
</reference>
<dbReference type="SUPFAM" id="SSF55874">
    <property type="entry name" value="ATPase domain of HSP90 chaperone/DNA topoisomerase II/histidine kinase"/>
    <property type="match status" value="1"/>
</dbReference>
<dbReference type="Pfam" id="PF13581">
    <property type="entry name" value="HATPase_c_2"/>
    <property type="match status" value="1"/>
</dbReference>
<keyword evidence="3" id="KW-0067">ATP-binding</keyword>
<keyword evidence="1" id="KW-0723">Serine/threonine-protein kinase</keyword>
<dbReference type="Gene3D" id="3.30.565.10">
    <property type="entry name" value="Histidine kinase-like ATPase, C-terminal domain"/>
    <property type="match status" value="1"/>
</dbReference>
<dbReference type="RefSeq" id="WP_341743023.1">
    <property type="nucleotide sequence ID" value="NZ_CP151406.1"/>
</dbReference>
<dbReference type="GO" id="GO:0004673">
    <property type="term" value="F:protein histidine kinase activity"/>
    <property type="evidence" value="ECO:0007669"/>
    <property type="project" value="UniProtKB-EC"/>
</dbReference>
<dbReference type="EC" id="2.7.13.3" evidence="3"/>
<feature type="domain" description="Histidine kinase/HSP90-like ATPase" evidence="2">
    <location>
        <begin position="10"/>
        <end position="131"/>
    </location>
</feature>
<organism evidence="3 4">
    <name type="scientific">Azonexus hydrophilus</name>
    <dbReference type="NCBI Taxonomy" id="418702"/>
    <lineage>
        <taxon>Bacteria</taxon>
        <taxon>Pseudomonadati</taxon>
        <taxon>Pseudomonadota</taxon>
        <taxon>Betaproteobacteria</taxon>
        <taxon>Rhodocyclales</taxon>
        <taxon>Azonexaceae</taxon>
        <taxon>Azonexus</taxon>
    </lineage>
</organism>
<proteinExistence type="predicted"/>
<sequence>MNEHSTEISVPARHQALTELNAGIAAACVRLGVGEADCLRLQLLAEELFINTIDHGLQGNSDSIVRLVVGHDDGGLTLRYEDEAPAFNPFLPPATTDGDDSIGGLGLALLAGMSLTQHYRREGERNIVEISLQAP</sequence>
<dbReference type="InterPro" id="IPR036890">
    <property type="entry name" value="HATPase_C_sf"/>
</dbReference>
<dbReference type="GO" id="GO:0005524">
    <property type="term" value="F:ATP binding"/>
    <property type="evidence" value="ECO:0007669"/>
    <property type="project" value="UniProtKB-KW"/>
</dbReference>
<dbReference type="InterPro" id="IPR050267">
    <property type="entry name" value="Anti-sigma-factor_SerPK"/>
</dbReference>
<gene>
    <name evidence="3" type="ORF">AADV58_09500</name>
</gene>
<keyword evidence="3" id="KW-0547">Nucleotide-binding</keyword>
<dbReference type="CDD" id="cd16936">
    <property type="entry name" value="HATPase_RsbW-like"/>
    <property type="match status" value="1"/>
</dbReference>
<dbReference type="Proteomes" id="UP001479520">
    <property type="component" value="Chromosome"/>
</dbReference>
<protein>
    <submittedName>
        <fullName evidence="3">ATP-binding protein</fullName>
        <ecNumber evidence="3">2.7.13.3</ecNumber>
    </submittedName>
</protein>
<keyword evidence="4" id="KW-1185">Reference proteome</keyword>
<accession>A0ABZ2XCD6</accession>
<evidence type="ECO:0000259" key="2">
    <source>
        <dbReference type="Pfam" id="PF13581"/>
    </source>
</evidence>
<evidence type="ECO:0000313" key="4">
    <source>
        <dbReference type="Proteomes" id="UP001479520"/>
    </source>
</evidence>
<dbReference type="PANTHER" id="PTHR35526">
    <property type="entry name" value="ANTI-SIGMA-F FACTOR RSBW-RELATED"/>
    <property type="match status" value="1"/>
</dbReference>
<evidence type="ECO:0000313" key="3">
    <source>
        <dbReference type="EMBL" id="WZJ20195.1"/>
    </source>
</evidence>
<evidence type="ECO:0000256" key="1">
    <source>
        <dbReference type="ARBA" id="ARBA00022527"/>
    </source>
</evidence>
<dbReference type="PANTHER" id="PTHR35526:SF6">
    <property type="entry name" value="SLR1861 PROTEIN"/>
    <property type="match status" value="1"/>
</dbReference>
<dbReference type="InterPro" id="IPR003594">
    <property type="entry name" value="HATPase_dom"/>
</dbReference>
<keyword evidence="3" id="KW-0808">Transferase</keyword>